<keyword evidence="4" id="KW-1185">Reference proteome</keyword>
<dbReference type="PANTHER" id="PTHR28008:SF1">
    <property type="entry name" value="DOMAIN PROTEIN, PUTATIVE (AFU_ORTHOLOGUE AFUA_3G10980)-RELATED"/>
    <property type="match status" value="1"/>
</dbReference>
<dbReference type="NCBIfam" id="NF037970">
    <property type="entry name" value="vanZ_1"/>
    <property type="match status" value="1"/>
</dbReference>
<evidence type="ECO:0000313" key="4">
    <source>
        <dbReference type="Proteomes" id="UP000288279"/>
    </source>
</evidence>
<keyword evidence="1" id="KW-1133">Transmembrane helix</keyword>
<gene>
    <name evidence="3" type="ORF">CWI83_09800</name>
</gene>
<organism evidence="3 4">
    <name type="scientific">Pseudidiomarina taiwanensis</name>
    <dbReference type="NCBI Taxonomy" id="337250"/>
    <lineage>
        <taxon>Bacteria</taxon>
        <taxon>Pseudomonadati</taxon>
        <taxon>Pseudomonadota</taxon>
        <taxon>Gammaproteobacteria</taxon>
        <taxon>Alteromonadales</taxon>
        <taxon>Idiomarinaceae</taxon>
        <taxon>Pseudidiomarina</taxon>
    </lineage>
</organism>
<keyword evidence="1" id="KW-0472">Membrane</keyword>
<feature type="domain" description="VanZ-like" evidence="2">
    <location>
        <begin position="33"/>
        <end position="114"/>
    </location>
</feature>
<feature type="transmembrane region" description="Helical" evidence="1">
    <location>
        <begin position="42"/>
        <end position="60"/>
    </location>
</feature>
<name>A0A432ZCM4_9GAMM</name>
<dbReference type="Pfam" id="PF04892">
    <property type="entry name" value="VanZ"/>
    <property type="match status" value="1"/>
</dbReference>
<dbReference type="Proteomes" id="UP000288279">
    <property type="component" value="Unassembled WGS sequence"/>
</dbReference>
<evidence type="ECO:0000256" key="1">
    <source>
        <dbReference type="SAM" id="Phobius"/>
    </source>
</evidence>
<sequence length="125" mass="14293">MSQPPSMNIRKWSQRAFILLLVGLTIAFVAQVDQNQVPRIEHLDKLVHFGAFFLLAWTFHQGFATPWWLALLCLGAYAVLIEWIQSTLPYRSASLGDFIADGLGVLSYFLVAYCCQQWRQRRSAS</sequence>
<keyword evidence="1" id="KW-0812">Transmembrane</keyword>
<proteinExistence type="predicted"/>
<accession>A0A432ZCM4</accession>
<dbReference type="AlphaFoldDB" id="A0A432ZCM4"/>
<dbReference type="EMBL" id="PIQG01000005">
    <property type="protein sequence ID" value="RUO75661.1"/>
    <property type="molecule type" value="Genomic_DNA"/>
</dbReference>
<feature type="transmembrane region" description="Helical" evidence="1">
    <location>
        <begin position="67"/>
        <end position="86"/>
    </location>
</feature>
<evidence type="ECO:0000259" key="2">
    <source>
        <dbReference type="Pfam" id="PF04892"/>
    </source>
</evidence>
<feature type="transmembrane region" description="Helical" evidence="1">
    <location>
        <begin position="98"/>
        <end position="115"/>
    </location>
</feature>
<evidence type="ECO:0000313" key="3">
    <source>
        <dbReference type="EMBL" id="RUO75661.1"/>
    </source>
</evidence>
<dbReference type="InterPro" id="IPR006976">
    <property type="entry name" value="VanZ-like"/>
</dbReference>
<reference evidence="3 4" key="1">
    <citation type="journal article" date="2011" name="Front. Microbiol.">
        <title>Genomic signatures of strain selection and enhancement in Bacillus atrophaeus var. globigii, a historical biowarfare simulant.</title>
        <authorList>
            <person name="Gibbons H.S."/>
            <person name="Broomall S.M."/>
            <person name="McNew L.A."/>
            <person name="Daligault H."/>
            <person name="Chapman C."/>
            <person name="Bruce D."/>
            <person name="Karavis M."/>
            <person name="Krepps M."/>
            <person name="McGregor P.A."/>
            <person name="Hong C."/>
            <person name="Park K.H."/>
            <person name="Akmal A."/>
            <person name="Feldman A."/>
            <person name="Lin J.S."/>
            <person name="Chang W.E."/>
            <person name="Higgs B.W."/>
            <person name="Demirev P."/>
            <person name="Lindquist J."/>
            <person name="Liem A."/>
            <person name="Fochler E."/>
            <person name="Read T.D."/>
            <person name="Tapia R."/>
            <person name="Johnson S."/>
            <person name="Bishop-Lilly K.A."/>
            <person name="Detter C."/>
            <person name="Han C."/>
            <person name="Sozhamannan S."/>
            <person name="Rosenzweig C.N."/>
            <person name="Skowronski E.W."/>
        </authorList>
    </citation>
    <scope>NUCLEOTIDE SEQUENCE [LARGE SCALE GENOMIC DNA]</scope>
    <source>
        <strain evidence="3 4">PIT1</strain>
    </source>
</reference>
<comment type="caution">
    <text evidence="3">The sequence shown here is derived from an EMBL/GenBank/DDBJ whole genome shotgun (WGS) entry which is preliminary data.</text>
</comment>
<dbReference type="PANTHER" id="PTHR28008">
    <property type="entry name" value="DOMAIN PROTEIN, PUTATIVE (AFU_ORTHOLOGUE AFUA_3G10980)-RELATED"/>
    <property type="match status" value="1"/>
</dbReference>
<protein>
    <recommendedName>
        <fullName evidence="2">VanZ-like domain-containing protein</fullName>
    </recommendedName>
</protein>